<evidence type="ECO:0000313" key="3">
    <source>
        <dbReference type="EMBL" id="HCO21903.1"/>
    </source>
</evidence>
<accession>A0A3D3QZ88</accession>
<dbReference type="GO" id="GO:0031146">
    <property type="term" value="P:SCF-dependent proteasomal ubiquitin-dependent protein catabolic process"/>
    <property type="evidence" value="ECO:0007669"/>
    <property type="project" value="TreeGrafter"/>
</dbReference>
<keyword evidence="1" id="KW-0812">Transmembrane</keyword>
<feature type="transmembrane region" description="Helical" evidence="1">
    <location>
        <begin position="25"/>
        <end position="46"/>
    </location>
</feature>
<evidence type="ECO:0000313" key="4">
    <source>
        <dbReference type="Proteomes" id="UP000263642"/>
    </source>
</evidence>
<reference evidence="3 4" key="1">
    <citation type="journal article" date="2018" name="Nat. Biotechnol.">
        <title>A standardized bacterial taxonomy based on genome phylogeny substantially revises the tree of life.</title>
        <authorList>
            <person name="Parks D.H."/>
            <person name="Chuvochina M."/>
            <person name="Waite D.W."/>
            <person name="Rinke C."/>
            <person name="Skarshewski A."/>
            <person name="Chaumeil P.A."/>
            <person name="Hugenholtz P."/>
        </authorList>
    </citation>
    <scope>NUCLEOTIDE SEQUENCE [LARGE SCALE GENOMIC DNA]</scope>
    <source>
        <strain evidence="3">UBA9375</strain>
    </source>
</reference>
<evidence type="ECO:0000259" key="2">
    <source>
        <dbReference type="Pfam" id="PF25372"/>
    </source>
</evidence>
<evidence type="ECO:0000256" key="1">
    <source>
        <dbReference type="SAM" id="Phobius"/>
    </source>
</evidence>
<protein>
    <recommendedName>
        <fullName evidence="2">F-box/LRR-repeat protein 15-like leucin rich repeat domain-containing protein</fullName>
    </recommendedName>
</protein>
<sequence>MSADVETTSVQINQKNRRILIRRGLIAALIAICALVVWSVFLVIRFHSNVSAFQKQKAQLLVFDENEAGEIAIHDYGTMPGPAFIPRPFLNYHRSVSWMDWQRQPDSSPEEIDALFALLPEFHKLKELYLSGFQIDQKRAVELTQIPQLRHLTIEASQFEKSSLADLLKKKGLEGISLADSTFEEEELVILKQGAAKETLTRLFLSNCQVNDDTAAVLSECRNLEILHLDGTQITDTGLKMLARLPHLKVLVLDHTAVTDVGVKYLSATPELVELSLSNTGVSDEVLDSLKQEIPALRISDD</sequence>
<dbReference type="PANTHER" id="PTHR13318">
    <property type="entry name" value="PARTNER OF PAIRED, ISOFORM B-RELATED"/>
    <property type="match status" value="1"/>
</dbReference>
<dbReference type="Gene3D" id="3.80.10.10">
    <property type="entry name" value="Ribonuclease Inhibitor"/>
    <property type="match status" value="1"/>
</dbReference>
<proteinExistence type="predicted"/>
<comment type="caution">
    <text evidence="3">The sequence shown here is derived from an EMBL/GenBank/DDBJ whole genome shotgun (WGS) entry which is preliminary data.</text>
</comment>
<dbReference type="InterPro" id="IPR057207">
    <property type="entry name" value="FBXL15_LRR"/>
</dbReference>
<keyword evidence="1" id="KW-1133">Transmembrane helix</keyword>
<dbReference type="EMBL" id="DQAY01000016">
    <property type="protein sequence ID" value="HCO21903.1"/>
    <property type="molecule type" value="Genomic_DNA"/>
</dbReference>
<dbReference type="Proteomes" id="UP000263642">
    <property type="component" value="Unassembled WGS sequence"/>
</dbReference>
<gene>
    <name evidence="3" type="ORF">DIT97_02075</name>
</gene>
<dbReference type="AlphaFoldDB" id="A0A3D3QZ88"/>
<dbReference type="SUPFAM" id="SSF52047">
    <property type="entry name" value="RNI-like"/>
    <property type="match status" value="1"/>
</dbReference>
<dbReference type="PANTHER" id="PTHR13318:SF190">
    <property type="entry name" value="PARTNER OF PAIRED, ISOFORM B"/>
    <property type="match status" value="1"/>
</dbReference>
<name>A0A3D3QZ88_9PLAN</name>
<keyword evidence="1" id="KW-0472">Membrane</keyword>
<dbReference type="Pfam" id="PF25372">
    <property type="entry name" value="DUF7885"/>
    <property type="match status" value="1"/>
</dbReference>
<dbReference type="GO" id="GO:0019005">
    <property type="term" value="C:SCF ubiquitin ligase complex"/>
    <property type="evidence" value="ECO:0007669"/>
    <property type="project" value="TreeGrafter"/>
</dbReference>
<organism evidence="3 4">
    <name type="scientific">Gimesia maris</name>
    <dbReference type="NCBI Taxonomy" id="122"/>
    <lineage>
        <taxon>Bacteria</taxon>
        <taxon>Pseudomonadati</taxon>
        <taxon>Planctomycetota</taxon>
        <taxon>Planctomycetia</taxon>
        <taxon>Planctomycetales</taxon>
        <taxon>Planctomycetaceae</taxon>
        <taxon>Gimesia</taxon>
    </lineage>
</organism>
<feature type="domain" description="F-box/LRR-repeat protein 15-like leucin rich repeat" evidence="2">
    <location>
        <begin position="194"/>
        <end position="266"/>
    </location>
</feature>
<dbReference type="InterPro" id="IPR032675">
    <property type="entry name" value="LRR_dom_sf"/>
</dbReference>